<protein>
    <submittedName>
        <fullName evidence="2">Uncharacterized protein</fullName>
    </submittedName>
</protein>
<evidence type="ECO:0000313" key="3">
    <source>
        <dbReference type="Proteomes" id="UP000578531"/>
    </source>
</evidence>
<evidence type="ECO:0000256" key="1">
    <source>
        <dbReference type="SAM" id="MobiDB-lite"/>
    </source>
</evidence>
<comment type="caution">
    <text evidence="2">The sequence shown here is derived from an EMBL/GenBank/DDBJ whole genome shotgun (WGS) entry which is preliminary data.</text>
</comment>
<dbReference type="Gene3D" id="3.30.160.60">
    <property type="entry name" value="Classic Zinc Finger"/>
    <property type="match status" value="1"/>
</dbReference>
<dbReference type="EMBL" id="JACCJC010000004">
    <property type="protein sequence ID" value="KAF6240030.1"/>
    <property type="molecule type" value="Genomic_DNA"/>
</dbReference>
<feature type="compositionally biased region" description="Polar residues" evidence="1">
    <location>
        <begin position="143"/>
        <end position="185"/>
    </location>
</feature>
<feature type="region of interest" description="Disordered" evidence="1">
    <location>
        <begin position="318"/>
        <end position="337"/>
    </location>
</feature>
<accession>A0A8H6L931</accession>
<dbReference type="GeneID" id="59283314"/>
<dbReference type="AlphaFoldDB" id="A0A8H6L931"/>
<reference evidence="2 3" key="1">
    <citation type="journal article" date="2020" name="Genomics">
        <title>Complete, high-quality genomes from long-read metagenomic sequencing of two wolf lichen thalli reveals enigmatic genome architecture.</title>
        <authorList>
            <person name="McKenzie S.K."/>
            <person name="Walston R.F."/>
            <person name="Allen J.L."/>
        </authorList>
    </citation>
    <scope>NUCLEOTIDE SEQUENCE [LARGE SCALE GENOMIC DNA]</scope>
    <source>
        <strain evidence="2">WasteWater2</strain>
    </source>
</reference>
<feature type="compositionally biased region" description="Polar residues" evidence="1">
    <location>
        <begin position="192"/>
        <end position="214"/>
    </location>
</feature>
<organism evidence="2 3">
    <name type="scientific">Letharia columbiana</name>
    <dbReference type="NCBI Taxonomy" id="112416"/>
    <lineage>
        <taxon>Eukaryota</taxon>
        <taxon>Fungi</taxon>
        <taxon>Dikarya</taxon>
        <taxon>Ascomycota</taxon>
        <taxon>Pezizomycotina</taxon>
        <taxon>Lecanoromycetes</taxon>
        <taxon>OSLEUM clade</taxon>
        <taxon>Lecanoromycetidae</taxon>
        <taxon>Lecanorales</taxon>
        <taxon>Lecanorineae</taxon>
        <taxon>Parmeliaceae</taxon>
        <taxon>Letharia</taxon>
    </lineage>
</organism>
<name>A0A8H6L931_9LECA</name>
<feature type="region of interest" description="Disordered" evidence="1">
    <location>
        <begin position="123"/>
        <end position="214"/>
    </location>
</feature>
<feature type="region of interest" description="Disordered" evidence="1">
    <location>
        <begin position="36"/>
        <end position="73"/>
    </location>
</feature>
<dbReference type="OrthoDB" id="5366256at2759"/>
<feature type="region of interest" description="Disordered" evidence="1">
    <location>
        <begin position="1"/>
        <end position="22"/>
    </location>
</feature>
<gene>
    <name evidence="2" type="ORF">HO173_001640</name>
</gene>
<proteinExistence type="predicted"/>
<sequence>MSRSHRRPSDYSRGSSPRIDRNLAVTEASFQNLGLNETAGAQYQSGPSSYLLPDQRSRRPSYPRSELSSGYLQPDYVSSSYTRAASPASFSALENSTSFGTTLLDPSDYQLFSDTGTFSTRASPFSTSVLGRTDMGSYPYPSDTMTSYRDTSSYGPSRSPSQRGYTNPSTEASLSRTHSGSSYDSHSAYGRTPSTSSAQGSYLTGVSSSPYDNPYTTAYGTSGVGSHTMYSSSSQNPSLPTTSSAIYGYRGDRRGSGVPSNMEPVVIETPKKPQCWDHGCNGRQFSTFSNLLRHQREKSGTSSKSVCPRCGAEFTRKTARDGHLAHDKCKARSSSDR</sequence>
<feature type="compositionally biased region" description="Polar residues" evidence="1">
    <location>
        <begin position="36"/>
        <end position="48"/>
    </location>
</feature>
<feature type="compositionally biased region" description="Polar residues" evidence="1">
    <location>
        <begin position="226"/>
        <end position="245"/>
    </location>
</feature>
<feature type="region of interest" description="Disordered" evidence="1">
    <location>
        <begin position="226"/>
        <end position="259"/>
    </location>
</feature>
<dbReference type="Proteomes" id="UP000578531">
    <property type="component" value="Unassembled WGS sequence"/>
</dbReference>
<keyword evidence="3" id="KW-1185">Reference proteome</keyword>
<evidence type="ECO:0000313" key="2">
    <source>
        <dbReference type="EMBL" id="KAF6240030.1"/>
    </source>
</evidence>
<dbReference type="RefSeq" id="XP_037169299.1">
    <property type="nucleotide sequence ID" value="XM_037303577.1"/>
</dbReference>